<evidence type="ECO:0000313" key="8">
    <source>
        <dbReference type="EMBL" id="KEF61226.1"/>
    </source>
</evidence>
<dbReference type="HOGENOM" id="CLU_076665_1_1_1"/>
<dbReference type="STRING" id="1182545.A0A072PMY7"/>
<dbReference type="VEuPathDB" id="FungiDB:A1O9_02791"/>
<evidence type="ECO:0000256" key="6">
    <source>
        <dbReference type="ARBA" id="ARBA00040136"/>
    </source>
</evidence>
<feature type="region of interest" description="Disordered" evidence="7">
    <location>
        <begin position="46"/>
        <end position="73"/>
    </location>
</feature>
<dbReference type="Pfam" id="PF02269">
    <property type="entry name" value="TFIID-18kDa"/>
    <property type="match status" value="1"/>
</dbReference>
<protein>
    <recommendedName>
        <fullName evidence="6">Transcription initiation factor TFIID subunit 13</fullName>
    </recommendedName>
</protein>
<comment type="caution">
    <text evidence="8">The sequence shown here is derived from an EMBL/GenBank/DDBJ whole genome shotgun (WGS) entry which is preliminary data.</text>
</comment>
<dbReference type="GO" id="GO:0005669">
    <property type="term" value="C:transcription factor TFIID complex"/>
    <property type="evidence" value="ECO:0007669"/>
    <property type="project" value="TreeGrafter"/>
</dbReference>
<reference evidence="8 9" key="1">
    <citation type="submission" date="2013-03" db="EMBL/GenBank/DDBJ databases">
        <title>The Genome Sequence of Exophiala aquamarina CBS 119918.</title>
        <authorList>
            <consortium name="The Broad Institute Genomics Platform"/>
            <person name="Cuomo C."/>
            <person name="de Hoog S."/>
            <person name="Gorbushina A."/>
            <person name="Walker B."/>
            <person name="Young S.K."/>
            <person name="Zeng Q."/>
            <person name="Gargeya S."/>
            <person name="Fitzgerald M."/>
            <person name="Haas B."/>
            <person name="Abouelleil A."/>
            <person name="Allen A.W."/>
            <person name="Alvarado L."/>
            <person name="Arachchi H.M."/>
            <person name="Berlin A.M."/>
            <person name="Chapman S.B."/>
            <person name="Gainer-Dewar J."/>
            <person name="Goldberg J."/>
            <person name="Griggs A."/>
            <person name="Gujja S."/>
            <person name="Hansen M."/>
            <person name="Howarth C."/>
            <person name="Imamovic A."/>
            <person name="Ireland A."/>
            <person name="Larimer J."/>
            <person name="McCowan C."/>
            <person name="Murphy C."/>
            <person name="Pearson M."/>
            <person name="Poon T.W."/>
            <person name="Priest M."/>
            <person name="Roberts A."/>
            <person name="Saif S."/>
            <person name="Shea T."/>
            <person name="Sisk P."/>
            <person name="Sykes S."/>
            <person name="Wortman J."/>
            <person name="Nusbaum C."/>
            <person name="Birren B."/>
        </authorList>
    </citation>
    <scope>NUCLEOTIDE SEQUENCE [LARGE SCALE GENOMIC DNA]</scope>
    <source>
        <strain evidence="8 9">CBS 119918</strain>
    </source>
</reference>
<dbReference type="PANTHER" id="PTHR11380">
    <property type="entry name" value="TRANSCRIPTION INITIATION FACTOR TFIID/SUPT3-RELATED"/>
    <property type="match status" value="1"/>
</dbReference>
<evidence type="ECO:0000256" key="1">
    <source>
        <dbReference type="ARBA" id="ARBA00004123"/>
    </source>
</evidence>
<feature type="compositionally biased region" description="Basic residues" evidence="7">
    <location>
        <begin position="177"/>
        <end position="189"/>
    </location>
</feature>
<comment type="subcellular location">
    <subcellularLocation>
        <location evidence="1">Nucleus</location>
    </subcellularLocation>
</comment>
<evidence type="ECO:0000256" key="5">
    <source>
        <dbReference type="ARBA" id="ARBA00038392"/>
    </source>
</evidence>
<dbReference type="Gene3D" id="1.10.20.10">
    <property type="entry name" value="Histone, subunit A"/>
    <property type="match status" value="1"/>
</dbReference>
<proteinExistence type="inferred from homology"/>
<dbReference type="GO" id="GO:0051123">
    <property type="term" value="P:RNA polymerase II preinitiation complex assembly"/>
    <property type="evidence" value="ECO:0007669"/>
    <property type="project" value="TreeGrafter"/>
</dbReference>
<dbReference type="EMBL" id="AMGV01000002">
    <property type="protein sequence ID" value="KEF61226.1"/>
    <property type="molecule type" value="Genomic_DNA"/>
</dbReference>
<evidence type="ECO:0000256" key="3">
    <source>
        <dbReference type="ARBA" id="ARBA00023163"/>
    </source>
</evidence>
<dbReference type="GeneID" id="25277732"/>
<accession>A0A072PMY7</accession>
<dbReference type="Proteomes" id="UP000027920">
    <property type="component" value="Unassembled WGS sequence"/>
</dbReference>
<keyword evidence="9" id="KW-1185">Reference proteome</keyword>
<feature type="region of interest" description="Disordered" evidence="7">
    <location>
        <begin position="169"/>
        <end position="236"/>
    </location>
</feature>
<dbReference type="GO" id="GO:0046982">
    <property type="term" value="F:protein heterodimerization activity"/>
    <property type="evidence" value="ECO:0007669"/>
    <property type="project" value="InterPro"/>
</dbReference>
<dbReference type="SUPFAM" id="SSF47113">
    <property type="entry name" value="Histone-fold"/>
    <property type="match status" value="1"/>
</dbReference>
<evidence type="ECO:0000256" key="4">
    <source>
        <dbReference type="ARBA" id="ARBA00023242"/>
    </source>
</evidence>
<dbReference type="InterPro" id="IPR009072">
    <property type="entry name" value="Histone-fold"/>
</dbReference>
<feature type="compositionally biased region" description="Basic and acidic residues" evidence="7">
    <location>
        <begin position="224"/>
        <end position="236"/>
    </location>
</feature>
<keyword evidence="2" id="KW-0805">Transcription regulation</keyword>
<evidence type="ECO:0000256" key="7">
    <source>
        <dbReference type="SAM" id="MobiDB-lite"/>
    </source>
</evidence>
<dbReference type="RefSeq" id="XP_013263816.1">
    <property type="nucleotide sequence ID" value="XM_013408362.1"/>
</dbReference>
<organism evidence="8 9">
    <name type="scientific">Exophiala aquamarina CBS 119918</name>
    <dbReference type="NCBI Taxonomy" id="1182545"/>
    <lineage>
        <taxon>Eukaryota</taxon>
        <taxon>Fungi</taxon>
        <taxon>Dikarya</taxon>
        <taxon>Ascomycota</taxon>
        <taxon>Pezizomycotina</taxon>
        <taxon>Eurotiomycetes</taxon>
        <taxon>Chaetothyriomycetidae</taxon>
        <taxon>Chaetothyriales</taxon>
        <taxon>Herpotrichiellaceae</taxon>
        <taxon>Exophiala</taxon>
    </lineage>
</organism>
<evidence type="ECO:0000256" key="2">
    <source>
        <dbReference type="ARBA" id="ARBA00023015"/>
    </source>
</evidence>
<sequence>MEPRARAGRHKASLNFGHELSGLLFAYGAPTHPDIVNPIGASSQQYLDKNGSGMTTTTNHSNNHSNHDAKPFHQPFPETVRVLDEILTDFIIETCHNAVSVASYSGRAKLKLSDFEFVLRRDAVKLGRVQEMFKKKRDIDNKKKLFDTNEGREGTKMAVGDLVNLGEVVGEEGTGKGKGRGRGRRKKRDRHDGNAAVGDDARSAVGTGTGTGRESVVGDDMELEDRASKKARSEVG</sequence>
<evidence type="ECO:0000313" key="9">
    <source>
        <dbReference type="Proteomes" id="UP000027920"/>
    </source>
</evidence>
<gene>
    <name evidence="8" type="ORF">A1O9_02791</name>
</gene>
<keyword evidence="4" id="KW-0539">Nucleus</keyword>
<dbReference type="AlphaFoldDB" id="A0A072PMY7"/>
<dbReference type="OrthoDB" id="10266074at2759"/>
<dbReference type="InterPro" id="IPR003195">
    <property type="entry name" value="TFIID_TAF13"/>
</dbReference>
<name>A0A072PMY7_9EURO</name>
<comment type="similarity">
    <text evidence="5">Belongs to the TAF13 family.</text>
</comment>
<dbReference type="PANTHER" id="PTHR11380:SF5">
    <property type="entry name" value="TRANSCRIPTION INITIATION FACTOR TFIID SUBUNIT 13"/>
    <property type="match status" value="1"/>
</dbReference>
<keyword evidence="3" id="KW-0804">Transcription</keyword>
<feature type="compositionally biased region" description="Low complexity" evidence="7">
    <location>
        <begin position="55"/>
        <end position="64"/>
    </location>
</feature>